<feature type="domain" description="Metallo-beta-lactamase" evidence="6">
    <location>
        <begin position="73"/>
        <end position="156"/>
    </location>
</feature>
<dbReference type="Pfam" id="PF00753">
    <property type="entry name" value="Lactamase_B"/>
    <property type="match status" value="1"/>
</dbReference>
<protein>
    <recommendedName>
        <fullName evidence="6">Metallo-beta-lactamase domain-containing protein</fullName>
    </recommendedName>
</protein>
<keyword evidence="4" id="KW-0862">Zinc</keyword>
<gene>
    <name evidence="7" type="ORF">S03H2_37004</name>
</gene>
<keyword evidence="5" id="KW-0472">Membrane</keyword>
<feature type="transmembrane region" description="Helical" evidence="5">
    <location>
        <begin position="6"/>
        <end position="25"/>
    </location>
</feature>
<organism evidence="7">
    <name type="scientific">marine sediment metagenome</name>
    <dbReference type="NCBI Taxonomy" id="412755"/>
    <lineage>
        <taxon>unclassified sequences</taxon>
        <taxon>metagenomes</taxon>
        <taxon>ecological metagenomes</taxon>
    </lineage>
</organism>
<dbReference type="AlphaFoldDB" id="X1GQH8"/>
<evidence type="ECO:0000256" key="2">
    <source>
        <dbReference type="ARBA" id="ARBA00022723"/>
    </source>
</evidence>
<comment type="cofactor">
    <cofactor evidence="1">
        <name>Zn(2+)</name>
        <dbReference type="ChEBI" id="CHEBI:29105"/>
    </cofactor>
</comment>
<dbReference type="GO" id="GO:0016740">
    <property type="term" value="F:transferase activity"/>
    <property type="evidence" value="ECO:0007669"/>
    <property type="project" value="TreeGrafter"/>
</dbReference>
<dbReference type="PANTHER" id="PTHR13754:SF13">
    <property type="entry name" value="METALLO-BETA-LACTAMASE SUPERFAMILY PROTEIN (AFU_ORTHOLOGUE AFUA_3G07630)"/>
    <property type="match status" value="1"/>
</dbReference>
<feature type="non-terminal residue" evidence="7">
    <location>
        <position position="1"/>
    </location>
</feature>
<keyword evidence="2" id="KW-0479">Metal-binding</keyword>
<dbReference type="GO" id="GO:0008800">
    <property type="term" value="F:beta-lactamase activity"/>
    <property type="evidence" value="ECO:0007669"/>
    <property type="project" value="InterPro"/>
</dbReference>
<evidence type="ECO:0000256" key="5">
    <source>
        <dbReference type="SAM" id="Phobius"/>
    </source>
</evidence>
<dbReference type="PROSITE" id="PS00743">
    <property type="entry name" value="BETA_LACTAMASE_B_1"/>
    <property type="match status" value="1"/>
</dbReference>
<evidence type="ECO:0000256" key="3">
    <source>
        <dbReference type="ARBA" id="ARBA00022801"/>
    </source>
</evidence>
<keyword evidence="3" id="KW-0378">Hydrolase</keyword>
<dbReference type="InterPro" id="IPR041712">
    <property type="entry name" value="DHPS-like_MBL-fold"/>
</dbReference>
<dbReference type="InterPro" id="IPR001279">
    <property type="entry name" value="Metallo-B-lactamas"/>
</dbReference>
<dbReference type="InterPro" id="IPR001018">
    <property type="entry name" value="Beta-lactamase_class-B_CS"/>
</dbReference>
<keyword evidence="5" id="KW-1133">Transmembrane helix</keyword>
<dbReference type="CDD" id="cd07713">
    <property type="entry name" value="DHPS-like_MBL-fold"/>
    <property type="match status" value="1"/>
</dbReference>
<dbReference type="SUPFAM" id="SSF56281">
    <property type="entry name" value="Metallo-hydrolase/oxidoreductase"/>
    <property type="match status" value="1"/>
</dbReference>
<dbReference type="Gene3D" id="3.60.15.10">
    <property type="entry name" value="Ribonuclease Z/Hydroxyacylglutathione hydrolase-like"/>
    <property type="match status" value="1"/>
</dbReference>
<dbReference type="InterPro" id="IPR036866">
    <property type="entry name" value="RibonucZ/Hydroxyglut_hydro"/>
</dbReference>
<evidence type="ECO:0000259" key="6">
    <source>
        <dbReference type="Pfam" id="PF00753"/>
    </source>
</evidence>
<reference evidence="7" key="1">
    <citation type="journal article" date="2014" name="Front. Microbiol.">
        <title>High frequency of phylogenetically diverse reductive dehalogenase-homologous genes in deep subseafloor sedimentary metagenomes.</title>
        <authorList>
            <person name="Kawai M."/>
            <person name="Futagami T."/>
            <person name="Toyoda A."/>
            <person name="Takaki Y."/>
            <person name="Nishi S."/>
            <person name="Hori S."/>
            <person name="Arai W."/>
            <person name="Tsubouchi T."/>
            <person name="Morono Y."/>
            <person name="Uchiyama I."/>
            <person name="Ito T."/>
            <person name="Fujiyama A."/>
            <person name="Inagaki F."/>
            <person name="Takami H."/>
        </authorList>
    </citation>
    <scope>NUCLEOTIDE SEQUENCE</scope>
    <source>
        <strain evidence="7">Expedition CK06-06</strain>
    </source>
</reference>
<dbReference type="EMBL" id="BARU01022744">
    <property type="protein sequence ID" value="GAH60136.1"/>
    <property type="molecule type" value="Genomic_DNA"/>
</dbReference>
<dbReference type="GO" id="GO:0017001">
    <property type="term" value="P:antibiotic catabolic process"/>
    <property type="evidence" value="ECO:0007669"/>
    <property type="project" value="InterPro"/>
</dbReference>
<keyword evidence="5" id="KW-0812">Transmembrane</keyword>
<comment type="caution">
    <text evidence="7">The sequence shown here is derived from an EMBL/GenBank/DDBJ whole genome shotgun (WGS) entry which is preliminary data.</text>
</comment>
<accession>X1GQH8</accession>
<dbReference type="PANTHER" id="PTHR13754">
    <property type="entry name" value="METALLO-BETA-LACTAMASE SUPERFAMILY PROTEIN"/>
    <property type="match status" value="1"/>
</dbReference>
<evidence type="ECO:0000256" key="1">
    <source>
        <dbReference type="ARBA" id="ARBA00001947"/>
    </source>
</evidence>
<sequence length="213" mass="23459">AAFFILLLVAGAFIWGVTFFITGYAQRKGQIMSEKNEAIWAPEVNGVNDLTITVVYDNNPYKQGLETAWGFACLITGAEKTILFDTGGDGSILLNNMEKLATEPNSVELVILSHIHGDHTGGLGSFLEKNSGVTVYLPKSFPTRFKDEAKGYGAKTVEVEQPLWIASSFRYVLLVESRSSTIHLPSCVLNITACCLETALLRRKIWLLRCLPI</sequence>
<evidence type="ECO:0000256" key="4">
    <source>
        <dbReference type="ARBA" id="ARBA00022833"/>
    </source>
</evidence>
<evidence type="ECO:0000313" key="7">
    <source>
        <dbReference type="EMBL" id="GAH60136.1"/>
    </source>
</evidence>
<dbReference type="InterPro" id="IPR052926">
    <property type="entry name" value="Metallo-beta-lactamase_dom"/>
</dbReference>
<dbReference type="GO" id="GO:0008270">
    <property type="term" value="F:zinc ion binding"/>
    <property type="evidence" value="ECO:0007669"/>
    <property type="project" value="InterPro"/>
</dbReference>
<name>X1GQH8_9ZZZZ</name>
<proteinExistence type="predicted"/>